<accession>A0ABY8MH09</accession>
<feature type="transmembrane region" description="Helical" evidence="1">
    <location>
        <begin position="43"/>
        <end position="60"/>
    </location>
</feature>
<evidence type="ECO:0000256" key="1">
    <source>
        <dbReference type="SAM" id="Phobius"/>
    </source>
</evidence>
<dbReference type="RefSeq" id="WP_326927479.1">
    <property type="nucleotide sequence ID" value="NZ_CP123443.1"/>
</dbReference>
<organism evidence="2 3">
    <name type="scientific">Candidatus Haliotispira prima</name>
    <dbReference type="NCBI Taxonomy" id="3034016"/>
    <lineage>
        <taxon>Bacteria</taxon>
        <taxon>Pseudomonadati</taxon>
        <taxon>Spirochaetota</taxon>
        <taxon>Spirochaetia</taxon>
        <taxon>Spirochaetales</taxon>
        <taxon>Spirochaetaceae</taxon>
        <taxon>Candidatus Haliotispira</taxon>
    </lineage>
</organism>
<keyword evidence="1" id="KW-0472">Membrane</keyword>
<keyword evidence="1" id="KW-1133">Transmembrane helix</keyword>
<reference evidence="2 3" key="1">
    <citation type="submission" date="2023-04" db="EMBL/GenBank/DDBJ databases">
        <title>Spirochaete genome identified in red abalone sample constitutes a novel genus.</title>
        <authorList>
            <person name="Sharma S.P."/>
            <person name="Purcell C.M."/>
            <person name="Hyde J.R."/>
            <person name="Severin A.J."/>
        </authorList>
    </citation>
    <scope>NUCLEOTIDE SEQUENCE [LARGE SCALE GENOMIC DNA]</scope>
    <source>
        <strain evidence="2 3">SP-2023</strain>
    </source>
</reference>
<protein>
    <submittedName>
        <fullName evidence="2">Uncharacterized protein</fullName>
    </submittedName>
</protein>
<keyword evidence="3" id="KW-1185">Reference proteome</keyword>
<dbReference type="Proteomes" id="UP001228690">
    <property type="component" value="Chromosome"/>
</dbReference>
<keyword evidence="1" id="KW-0812">Transmembrane</keyword>
<name>A0ABY8MH09_9SPIO</name>
<gene>
    <name evidence="2" type="ORF">P0082_00125</name>
</gene>
<evidence type="ECO:0000313" key="3">
    <source>
        <dbReference type="Proteomes" id="UP001228690"/>
    </source>
</evidence>
<dbReference type="EMBL" id="CP123443">
    <property type="protein sequence ID" value="WGK69297.1"/>
    <property type="molecule type" value="Genomic_DNA"/>
</dbReference>
<sequence length="61" mass="7209">MRDLDKLDRNTVQYPISNIQYPISNSLMNGIFGNTIIFSPKNYFPYPFSPVLLFLCFSFYF</sequence>
<evidence type="ECO:0000313" key="2">
    <source>
        <dbReference type="EMBL" id="WGK69297.1"/>
    </source>
</evidence>
<proteinExistence type="predicted"/>